<keyword evidence="1" id="KW-0472">Membrane</keyword>
<accession>A0ABR2GQH8</accession>
<comment type="caution">
    <text evidence="2">The sequence shown here is derived from an EMBL/GenBank/DDBJ whole genome shotgun (WGS) entry which is preliminary data.</text>
</comment>
<gene>
    <name evidence="2" type="ORF">M9Y10_042352</name>
</gene>
<protein>
    <recommendedName>
        <fullName evidence="4">DDE-1 domain-containing protein</fullName>
    </recommendedName>
</protein>
<organism evidence="2 3">
    <name type="scientific">Tritrichomonas musculus</name>
    <dbReference type="NCBI Taxonomy" id="1915356"/>
    <lineage>
        <taxon>Eukaryota</taxon>
        <taxon>Metamonada</taxon>
        <taxon>Parabasalia</taxon>
        <taxon>Tritrichomonadida</taxon>
        <taxon>Tritrichomonadidae</taxon>
        <taxon>Tritrichomonas</taxon>
    </lineage>
</organism>
<evidence type="ECO:0008006" key="4">
    <source>
        <dbReference type="Google" id="ProtNLM"/>
    </source>
</evidence>
<keyword evidence="1" id="KW-1133">Transmembrane helix</keyword>
<keyword evidence="1" id="KW-0812">Transmembrane</keyword>
<reference evidence="2 3" key="1">
    <citation type="submission" date="2024-04" db="EMBL/GenBank/DDBJ databases">
        <title>Tritrichomonas musculus Genome.</title>
        <authorList>
            <person name="Alves-Ferreira E."/>
            <person name="Grigg M."/>
            <person name="Lorenzi H."/>
            <person name="Galac M."/>
        </authorList>
    </citation>
    <scope>NUCLEOTIDE SEQUENCE [LARGE SCALE GENOMIC DNA]</scope>
    <source>
        <strain evidence="2 3">EAF2021</strain>
    </source>
</reference>
<evidence type="ECO:0000313" key="2">
    <source>
        <dbReference type="EMBL" id="KAK8835637.1"/>
    </source>
</evidence>
<proteinExistence type="predicted"/>
<dbReference type="Proteomes" id="UP001470230">
    <property type="component" value="Unassembled WGS sequence"/>
</dbReference>
<sequence length="186" mass="21566">MKAQGSSNLSKYDRDLFFQIIGNAAYYTNCIPSMYAASLAYYLKKKRMIKAFSLLNYMNIKDLAAKLPETVQPSKTWIYHLIINSPFKISTPQQLEFDRRHSCNVAIIYFYHMLHKPLFERPPSHVLNMDETMLTAKRRLKVLARSCRLPLIPEALKVPYFTDCVTFTASGYLFDPLIILPNKKNS</sequence>
<evidence type="ECO:0000313" key="3">
    <source>
        <dbReference type="Proteomes" id="UP001470230"/>
    </source>
</evidence>
<keyword evidence="3" id="KW-1185">Reference proteome</keyword>
<evidence type="ECO:0000256" key="1">
    <source>
        <dbReference type="SAM" id="Phobius"/>
    </source>
</evidence>
<name>A0ABR2GQH8_9EUKA</name>
<feature type="transmembrane region" description="Helical" evidence="1">
    <location>
        <begin position="20"/>
        <end position="43"/>
    </location>
</feature>
<dbReference type="EMBL" id="JAPFFF010000078">
    <property type="protein sequence ID" value="KAK8835637.1"/>
    <property type="molecule type" value="Genomic_DNA"/>
</dbReference>